<comment type="caution">
    <text evidence="2">The sequence shown here is derived from an EMBL/GenBank/DDBJ whole genome shotgun (WGS) entry which is preliminary data.</text>
</comment>
<keyword evidence="3" id="KW-1185">Reference proteome</keyword>
<evidence type="ECO:0000313" key="2">
    <source>
        <dbReference type="EMBL" id="KAK4045755.1"/>
    </source>
</evidence>
<accession>A0ABR0BAZ2</accession>
<evidence type="ECO:0000313" key="3">
    <source>
        <dbReference type="Proteomes" id="UP001234178"/>
    </source>
</evidence>
<sequence length="123" mass="13991">MWPFVRDVIRSRFSEERKPDDQMILRSISTVLANSGDDEGGVARRKIITAVRRAAGEQEMKRLAALDNEDELAPVNLFMIFIDITVLVSPRYRSPSRALTNTVDNGKPALACHYIPIYLPVFW</sequence>
<proteinExistence type="predicted"/>
<organism evidence="2 3">
    <name type="scientific">Daphnia magna</name>
    <dbReference type="NCBI Taxonomy" id="35525"/>
    <lineage>
        <taxon>Eukaryota</taxon>
        <taxon>Metazoa</taxon>
        <taxon>Ecdysozoa</taxon>
        <taxon>Arthropoda</taxon>
        <taxon>Crustacea</taxon>
        <taxon>Branchiopoda</taxon>
        <taxon>Diplostraca</taxon>
        <taxon>Cladocera</taxon>
        <taxon>Anomopoda</taxon>
        <taxon>Daphniidae</taxon>
        <taxon>Daphnia</taxon>
    </lineage>
</organism>
<dbReference type="EMBL" id="JAOYFB010000014">
    <property type="protein sequence ID" value="KAK4017719.1"/>
    <property type="molecule type" value="Genomic_DNA"/>
</dbReference>
<dbReference type="Proteomes" id="UP001234178">
    <property type="component" value="Unassembled WGS sequence"/>
</dbReference>
<reference evidence="2 3" key="1">
    <citation type="journal article" date="2023" name="Nucleic Acids Res.">
        <title>The hologenome of Daphnia magna reveals possible DNA methylation and microbiome-mediated evolution of the host genome.</title>
        <authorList>
            <person name="Chaturvedi A."/>
            <person name="Li X."/>
            <person name="Dhandapani V."/>
            <person name="Marshall H."/>
            <person name="Kissane S."/>
            <person name="Cuenca-Cambronero M."/>
            <person name="Asole G."/>
            <person name="Calvet F."/>
            <person name="Ruiz-Romero M."/>
            <person name="Marangio P."/>
            <person name="Guigo R."/>
            <person name="Rago D."/>
            <person name="Mirbahai L."/>
            <person name="Eastwood N."/>
            <person name="Colbourne J.K."/>
            <person name="Zhou J."/>
            <person name="Mallon E."/>
            <person name="Orsini L."/>
        </authorList>
    </citation>
    <scope>NUCLEOTIDE SEQUENCE [LARGE SCALE GENOMIC DNA]</scope>
    <source>
        <strain evidence="2">LRV0_1</strain>
    </source>
</reference>
<name>A0ABR0BAZ2_9CRUS</name>
<gene>
    <name evidence="1" type="ORF">OUZ56_033425</name>
    <name evidence="2" type="ORF">OUZ56_033666</name>
</gene>
<evidence type="ECO:0000313" key="1">
    <source>
        <dbReference type="EMBL" id="KAK4017719.1"/>
    </source>
</evidence>
<dbReference type="EMBL" id="JAOYFB010000059">
    <property type="protein sequence ID" value="KAK4045755.1"/>
    <property type="molecule type" value="Genomic_DNA"/>
</dbReference>
<protein>
    <submittedName>
        <fullName evidence="2">Uncharacterized protein</fullName>
    </submittedName>
</protein>